<dbReference type="AlphaFoldDB" id="A0A545AGA3"/>
<comment type="caution">
    <text evidence="1">The sequence shown here is derived from an EMBL/GenBank/DDBJ whole genome shotgun (WGS) entry which is preliminary data.</text>
</comment>
<dbReference type="EMBL" id="VIRS01000042">
    <property type="protein sequence ID" value="TQS40359.1"/>
    <property type="molecule type" value="Genomic_DNA"/>
</dbReference>
<proteinExistence type="predicted"/>
<keyword evidence="2" id="KW-1185">Reference proteome</keyword>
<evidence type="ECO:0000313" key="1">
    <source>
        <dbReference type="EMBL" id="TQS40359.1"/>
    </source>
</evidence>
<dbReference type="OrthoDB" id="3366099at2"/>
<accession>A0A545AGA3</accession>
<dbReference type="Proteomes" id="UP000317982">
    <property type="component" value="Unassembled WGS sequence"/>
</dbReference>
<evidence type="ECO:0000313" key="2">
    <source>
        <dbReference type="Proteomes" id="UP000317982"/>
    </source>
</evidence>
<protein>
    <submittedName>
        <fullName evidence="1">Uncharacterized protein</fullName>
    </submittedName>
</protein>
<dbReference type="InParanoid" id="A0A545AGA3"/>
<reference evidence="1 2" key="1">
    <citation type="submission" date="2019-07" db="EMBL/GenBank/DDBJ databases">
        <title>Cryptosporangium phraense sp. nov., isolated from plant litter.</title>
        <authorList>
            <person name="Suriyachadkun C."/>
        </authorList>
    </citation>
    <scope>NUCLEOTIDE SEQUENCE [LARGE SCALE GENOMIC DNA]</scope>
    <source>
        <strain evidence="1 2">A-T 5661</strain>
    </source>
</reference>
<dbReference type="RefSeq" id="WP_142709203.1">
    <property type="nucleotide sequence ID" value="NZ_VIRS01000042.1"/>
</dbReference>
<name>A0A545AGA3_9ACTN</name>
<sequence length="376" mass="41604">MKAYRAQLTVRPRPQLPPESLRERLPLMGWLIYEASWNAVQRIVASYDELPAGPERADSEAAHGQVRRLGNAARGLVWPEFAPRALGAIRAQALAESKRDTPLSYDEAWIYHREAKRRYRTYLDALGTVPERTRFVIALDEVLLQLALAETGTACRTAERVIGKWAEESPDAPVEEEERRVQVIYPDVEEAAETGARALAAAAKIRDEYGLVHEVTEDRMALVTGFRNPGIMCARAALIALALCPAMESIGLVQLRLNFALLVPGHSLPATAPFDPCLAVDPLDGAAVGALSAWLAPETRSSQRVRGNMIGSATLPLFIQSVMALRSLTGDAHGYLDWRREWPELGRYWQQGGREDPVDRAISAALRRQSLDVGRE</sequence>
<gene>
    <name evidence="1" type="ORF">FL583_35085</name>
</gene>
<organism evidence="1 2">
    <name type="scientific">Cryptosporangium phraense</name>
    <dbReference type="NCBI Taxonomy" id="2593070"/>
    <lineage>
        <taxon>Bacteria</taxon>
        <taxon>Bacillati</taxon>
        <taxon>Actinomycetota</taxon>
        <taxon>Actinomycetes</taxon>
        <taxon>Cryptosporangiales</taxon>
        <taxon>Cryptosporangiaceae</taxon>
        <taxon>Cryptosporangium</taxon>
    </lineage>
</organism>